<reference evidence="1 2" key="2">
    <citation type="submission" date="2018-11" db="EMBL/GenBank/DDBJ databases">
        <authorList>
            <consortium name="Pathogen Informatics"/>
        </authorList>
    </citation>
    <scope>NUCLEOTIDE SEQUENCE [LARGE SCALE GENOMIC DNA]</scope>
</reference>
<protein>
    <submittedName>
        <fullName evidence="3">REJ domain-containing protein</fullName>
    </submittedName>
</protein>
<organism evidence="3">
    <name type="scientific">Soboliphyme baturini</name>
    <dbReference type="NCBI Taxonomy" id="241478"/>
    <lineage>
        <taxon>Eukaryota</taxon>
        <taxon>Metazoa</taxon>
        <taxon>Ecdysozoa</taxon>
        <taxon>Nematoda</taxon>
        <taxon>Enoplea</taxon>
        <taxon>Dorylaimia</taxon>
        <taxon>Dioctophymatida</taxon>
        <taxon>Dioctophymatoidea</taxon>
        <taxon>Soboliphymatidae</taxon>
        <taxon>Soboliphyme</taxon>
    </lineage>
</organism>
<evidence type="ECO:0000313" key="1">
    <source>
        <dbReference type="EMBL" id="VDP11129.1"/>
    </source>
</evidence>
<accession>A0A183ITH2</accession>
<dbReference type="AlphaFoldDB" id="A0A183ITH2"/>
<dbReference type="EMBL" id="UZAM01010160">
    <property type="protein sequence ID" value="VDP11129.1"/>
    <property type="molecule type" value="Genomic_DNA"/>
</dbReference>
<dbReference type="WBParaSite" id="SBAD_0000718401-mRNA-1">
    <property type="protein sequence ID" value="SBAD_0000718401-mRNA-1"/>
    <property type="gene ID" value="SBAD_0000718401"/>
</dbReference>
<evidence type="ECO:0000313" key="3">
    <source>
        <dbReference type="WBParaSite" id="SBAD_0000718401-mRNA-1"/>
    </source>
</evidence>
<reference evidence="3" key="1">
    <citation type="submission" date="2016-06" db="UniProtKB">
        <authorList>
            <consortium name="WormBaseParasite"/>
        </authorList>
    </citation>
    <scope>IDENTIFICATION</scope>
</reference>
<name>A0A183ITH2_9BILA</name>
<sequence>MTASHEAGNQNLLCLRREVSCVVAGCRLQDSCPRLNDISAVVHECRPLSDVVIGHPISGCRKFDSVPLYKVRWQLDSNSVVLTVSSQQHFVISVSIGLCLSTHSGKPYTYVLRVPNFHSHRCQLSLSFVVSVEDR</sequence>
<evidence type="ECO:0000313" key="2">
    <source>
        <dbReference type="Proteomes" id="UP000270296"/>
    </source>
</evidence>
<proteinExistence type="predicted"/>
<gene>
    <name evidence="1" type="ORF">SBAD_LOCUS6919</name>
</gene>
<keyword evidence="2" id="KW-1185">Reference proteome</keyword>
<dbReference type="Proteomes" id="UP000270296">
    <property type="component" value="Unassembled WGS sequence"/>
</dbReference>